<proteinExistence type="predicted"/>
<accession>A0A1I3JJY9</accession>
<evidence type="ECO:0000313" key="2">
    <source>
        <dbReference type="Proteomes" id="UP000199025"/>
    </source>
</evidence>
<keyword evidence="2" id="KW-1185">Reference proteome</keyword>
<name>A0A1I3JJY9_9PSEU</name>
<dbReference type="OrthoDB" id="4467390at2"/>
<reference evidence="1 2" key="1">
    <citation type="submission" date="2016-10" db="EMBL/GenBank/DDBJ databases">
        <authorList>
            <person name="de Groot N.N."/>
        </authorList>
    </citation>
    <scope>NUCLEOTIDE SEQUENCE [LARGE SCALE GENOMIC DNA]</scope>
    <source>
        <strain evidence="1 2">DSM 44468</strain>
    </source>
</reference>
<dbReference type="RefSeq" id="WP_091503564.1">
    <property type="nucleotide sequence ID" value="NZ_FORP01000001.1"/>
</dbReference>
<protein>
    <submittedName>
        <fullName evidence="1">Uncharacterized protein</fullName>
    </submittedName>
</protein>
<evidence type="ECO:0000313" key="1">
    <source>
        <dbReference type="EMBL" id="SFI60582.1"/>
    </source>
</evidence>
<dbReference type="STRING" id="115433.SAMN05421835_101170"/>
<gene>
    <name evidence="1" type="ORF">SAMN05421835_101170</name>
</gene>
<sequence>MTELREVDRYAELRDQRLAARLAAEDSAEAAGLDPFERLTCRTHRHWLHQCIGSAAHVVVVTGHRWCRGCERPAAVVVDEFAGAVRLFCPSCGRFPDSPANRQVVRACLRSLAAARGG</sequence>
<dbReference type="EMBL" id="FORP01000001">
    <property type="protein sequence ID" value="SFI60582.1"/>
    <property type="molecule type" value="Genomic_DNA"/>
</dbReference>
<dbReference type="AlphaFoldDB" id="A0A1I3JJY9"/>
<dbReference type="Proteomes" id="UP000199025">
    <property type="component" value="Unassembled WGS sequence"/>
</dbReference>
<organism evidence="1 2">
    <name type="scientific">Amycolatopsis sacchari</name>
    <dbReference type="NCBI Taxonomy" id="115433"/>
    <lineage>
        <taxon>Bacteria</taxon>
        <taxon>Bacillati</taxon>
        <taxon>Actinomycetota</taxon>
        <taxon>Actinomycetes</taxon>
        <taxon>Pseudonocardiales</taxon>
        <taxon>Pseudonocardiaceae</taxon>
        <taxon>Amycolatopsis</taxon>
    </lineage>
</organism>